<evidence type="ECO:0000313" key="2">
    <source>
        <dbReference type="Proteomes" id="UP000016932"/>
    </source>
</evidence>
<evidence type="ECO:0000313" key="1">
    <source>
        <dbReference type="EMBL" id="EME78034.1"/>
    </source>
</evidence>
<dbReference type="RefSeq" id="XP_007931748.1">
    <property type="nucleotide sequence ID" value="XM_007933557.1"/>
</dbReference>
<dbReference type="KEGG" id="pfj:MYCFIDRAFT_179484"/>
<dbReference type="GeneID" id="19334134"/>
<sequence length="55" mass="6566">MLIWHRRDFAYLLERNCTLAILCSCSNDRLDRLDRRNDPSRRLKSKFVVLNAENG</sequence>
<organism evidence="1 2">
    <name type="scientific">Pseudocercospora fijiensis (strain CIRAD86)</name>
    <name type="common">Black leaf streak disease fungus</name>
    <name type="synonym">Mycosphaerella fijiensis</name>
    <dbReference type="NCBI Taxonomy" id="383855"/>
    <lineage>
        <taxon>Eukaryota</taxon>
        <taxon>Fungi</taxon>
        <taxon>Dikarya</taxon>
        <taxon>Ascomycota</taxon>
        <taxon>Pezizomycotina</taxon>
        <taxon>Dothideomycetes</taxon>
        <taxon>Dothideomycetidae</taxon>
        <taxon>Mycosphaerellales</taxon>
        <taxon>Mycosphaerellaceae</taxon>
        <taxon>Pseudocercospora</taxon>
    </lineage>
</organism>
<proteinExistence type="predicted"/>
<gene>
    <name evidence="1" type="ORF">MYCFIDRAFT_179484</name>
</gene>
<reference evidence="1 2" key="1">
    <citation type="journal article" date="2012" name="PLoS Pathog.">
        <title>Diverse lifestyles and strategies of plant pathogenesis encoded in the genomes of eighteen Dothideomycetes fungi.</title>
        <authorList>
            <person name="Ohm R.A."/>
            <person name="Feau N."/>
            <person name="Henrissat B."/>
            <person name="Schoch C.L."/>
            <person name="Horwitz B.A."/>
            <person name="Barry K.W."/>
            <person name="Condon B.J."/>
            <person name="Copeland A.C."/>
            <person name="Dhillon B."/>
            <person name="Glaser F."/>
            <person name="Hesse C.N."/>
            <person name="Kosti I."/>
            <person name="LaButti K."/>
            <person name="Lindquist E.A."/>
            <person name="Lucas S."/>
            <person name="Salamov A.A."/>
            <person name="Bradshaw R.E."/>
            <person name="Ciuffetti L."/>
            <person name="Hamelin R.C."/>
            <person name="Kema G.H.J."/>
            <person name="Lawrence C."/>
            <person name="Scott J.A."/>
            <person name="Spatafora J.W."/>
            <person name="Turgeon B.G."/>
            <person name="de Wit P.J.G.M."/>
            <person name="Zhong S."/>
            <person name="Goodwin S.B."/>
            <person name="Grigoriev I.V."/>
        </authorList>
    </citation>
    <scope>NUCLEOTIDE SEQUENCE [LARGE SCALE GENOMIC DNA]</scope>
    <source>
        <strain evidence="1 2">CIRAD86</strain>
    </source>
</reference>
<dbReference type="EMBL" id="KB446564">
    <property type="protein sequence ID" value="EME78034.1"/>
    <property type="molecule type" value="Genomic_DNA"/>
</dbReference>
<name>M2ZFV5_PSEFD</name>
<dbReference type="HOGENOM" id="CLU_3033417_0_0_1"/>
<protein>
    <submittedName>
        <fullName evidence="1">Uncharacterized protein</fullName>
    </submittedName>
</protein>
<accession>M2ZFV5</accession>
<keyword evidence="2" id="KW-1185">Reference proteome</keyword>
<dbReference type="AlphaFoldDB" id="M2ZFV5"/>
<dbReference type="Proteomes" id="UP000016932">
    <property type="component" value="Unassembled WGS sequence"/>
</dbReference>
<dbReference type="VEuPathDB" id="FungiDB:MYCFIDRAFT_179484"/>